<comment type="caution">
    <text evidence="2">The sequence shown here is derived from an EMBL/GenBank/DDBJ whole genome shotgun (WGS) entry which is preliminary data.</text>
</comment>
<feature type="region of interest" description="Disordered" evidence="1">
    <location>
        <begin position="1"/>
        <end position="26"/>
    </location>
</feature>
<dbReference type="GeneID" id="70220524"/>
<protein>
    <submittedName>
        <fullName evidence="2">Uncharacterized protein</fullName>
    </submittedName>
</protein>
<proteinExistence type="predicted"/>
<dbReference type="RefSeq" id="XP_046045603.1">
    <property type="nucleotide sequence ID" value="XM_046190570.1"/>
</dbReference>
<keyword evidence="3" id="KW-1185">Reference proteome</keyword>
<evidence type="ECO:0000313" key="3">
    <source>
        <dbReference type="Proteomes" id="UP000720189"/>
    </source>
</evidence>
<dbReference type="EMBL" id="JAGMUX010000015">
    <property type="protein sequence ID" value="KAH7237744.1"/>
    <property type="molecule type" value="Genomic_DNA"/>
</dbReference>
<dbReference type="OrthoDB" id="4727153at2759"/>
<dbReference type="Proteomes" id="UP000720189">
    <property type="component" value="Unassembled WGS sequence"/>
</dbReference>
<feature type="compositionally biased region" description="Low complexity" evidence="1">
    <location>
        <begin position="11"/>
        <end position="24"/>
    </location>
</feature>
<evidence type="ECO:0000313" key="2">
    <source>
        <dbReference type="EMBL" id="KAH7237744.1"/>
    </source>
</evidence>
<organism evidence="2 3">
    <name type="scientific">Fusarium redolens</name>
    <dbReference type="NCBI Taxonomy" id="48865"/>
    <lineage>
        <taxon>Eukaryota</taxon>
        <taxon>Fungi</taxon>
        <taxon>Dikarya</taxon>
        <taxon>Ascomycota</taxon>
        <taxon>Pezizomycotina</taxon>
        <taxon>Sordariomycetes</taxon>
        <taxon>Hypocreomycetidae</taxon>
        <taxon>Hypocreales</taxon>
        <taxon>Nectriaceae</taxon>
        <taxon>Fusarium</taxon>
        <taxon>Fusarium redolens species complex</taxon>
    </lineage>
</organism>
<gene>
    <name evidence="2" type="ORF">BKA55DRAFT_543259</name>
</gene>
<accession>A0A9P9GGU8</accession>
<dbReference type="AlphaFoldDB" id="A0A9P9GGU8"/>
<sequence length="186" mass="21664">MDPVTPRGDSPDPLLELDPDTSTPEQTEARYKLYLDAFERGRRLVAALRHPTQPRGHHSPVEDRYQIEHGQYNPEIRPLTDEAATYLRRENVNPNHLSYCEVTSIPYWKNHCALVKTAPRSGMLAVSELDRQFDYHYIWRTSLESRMSEILWKCWETAVTAQSLSPTLLRTVWIDYIVNLETKLVV</sequence>
<reference evidence="2" key="1">
    <citation type="journal article" date="2021" name="Nat. Commun.">
        <title>Genetic determinants of endophytism in the Arabidopsis root mycobiome.</title>
        <authorList>
            <person name="Mesny F."/>
            <person name="Miyauchi S."/>
            <person name="Thiergart T."/>
            <person name="Pickel B."/>
            <person name="Atanasova L."/>
            <person name="Karlsson M."/>
            <person name="Huettel B."/>
            <person name="Barry K.W."/>
            <person name="Haridas S."/>
            <person name="Chen C."/>
            <person name="Bauer D."/>
            <person name="Andreopoulos W."/>
            <person name="Pangilinan J."/>
            <person name="LaButti K."/>
            <person name="Riley R."/>
            <person name="Lipzen A."/>
            <person name="Clum A."/>
            <person name="Drula E."/>
            <person name="Henrissat B."/>
            <person name="Kohler A."/>
            <person name="Grigoriev I.V."/>
            <person name="Martin F.M."/>
            <person name="Hacquard S."/>
        </authorList>
    </citation>
    <scope>NUCLEOTIDE SEQUENCE</scope>
    <source>
        <strain evidence="2">MPI-CAGE-AT-0023</strain>
    </source>
</reference>
<evidence type="ECO:0000256" key="1">
    <source>
        <dbReference type="SAM" id="MobiDB-lite"/>
    </source>
</evidence>
<name>A0A9P9GGU8_FUSRE</name>